<evidence type="ECO:0000313" key="2">
    <source>
        <dbReference type="Proteomes" id="UP000516093"/>
    </source>
</evidence>
<name>A0A7H0GUW3_9BACT</name>
<dbReference type="SUPFAM" id="SSF82185">
    <property type="entry name" value="Histone H3 K4-specific methyltransferase SET7/9 N-terminal domain"/>
    <property type="match status" value="1"/>
</dbReference>
<dbReference type="AlphaFoldDB" id="A0A7H0GUW3"/>
<organism evidence="1 2">
    <name type="scientific">Hymenobacter qilianensis</name>
    <dbReference type="NCBI Taxonomy" id="1385715"/>
    <lineage>
        <taxon>Bacteria</taxon>
        <taxon>Pseudomonadati</taxon>
        <taxon>Bacteroidota</taxon>
        <taxon>Cytophagia</taxon>
        <taxon>Cytophagales</taxon>
        <taxon>Hymenobacteraceae</taxon>
        <taxon>Hymenobacter</taxon>
    </lineage>
</organism>
<dbReference type="RefSeq" id="WP_187732345.1">
    <property type="nucleotide sequence ID" value="NZ_CP060784.1"/>
</dbReference>
<dbReference type="InterPro" id="IPR011652">
    <property type="entry name" value="MORN_2"/>
</dbReference>
<keyword evidence="2" id="KW-1185">Reference proteome</keyword>
<dbReference type="Proteomes" id="UP000516093">
    <property type="component" value="Chromosome"/>
</dbReference>
<dbReference type="Pfam" id="PF07661">
    <property type="entry name" value="MORN_2"/>
    <property type="match status" value="3"/>
</dbReference>
<evidence type="ECO:0000313" key="1">
    <source>
        <dbReference type="EMBL" id="QNP52079.1"/>
    </source>
</evidence>
<protein>
    <recommendedName>
        <fullName evidence="3">Toxin-antitoxin system YwqK family antitoxin</fullName>
    </recommendedName>
</protein>
<accession>A0A7H0GUW3</accession>
<sequence length="129" mass="14507">MPAGTWRTFYPDGKQVQTQETYVNGRLAGEKLTYYPTGAMKTKLLYENGRPTGLGQEFYASGKLKSETTYVKGLKVGAYRQLREDGTPEVTGAFRNNKETGVWTYFGPDGKTIKQKKTFRNGEEVTDSK</sequence>
<dbReference type="KEGG" id="hqi:H9L05_19665"/>
<proteinExistence type="predicted"/>
<dbReference type="Gene3D" id="2.20.110.10">
    <property type="entry name" value="Histone H3 K4-specific methyltransferase SET7/9 N-terminal domain"/>
    <property type="match status" value="2"/>
</dbReference>
<gene>
    <name evidence="1" type="ORF">H9L05_19665</name>
</gene>
<reference evidence="1 2" key="1">
    <citation type="submission" date="2020-08" db="EMBL/GenBank/DDBJ databases">
        <title>Genome sequence of Hymenobacter qilianensis JCM 19763T.</title>
        <authorList>
            <person name="Hyun D.-W."/>
            <person name="Bae J.-W."/>
        </authorList>
    </citation>
    <scope>NUCLEOTIDE SEQUENCE [LARGE SCALE GENOMIC DNA]</scope>
    <source>
        <strain evidence="1 2">JCM 19763</strain>
    </source>
</reference>
<evidence type="ECO:0008006" key="3">
    <source>
        <dbReference type="Google" id="ProtNLM"/>
    </source>
</evidence>
<dbReference type="EMBL" id="CP060784">
    <property type="protein sequence ID" value="QNP52079.1"/>
    <property type="molecule type" value="Genomic_DNA"/>
</dbReference>